<dbReference type="InterPro" id="IPR013785">
    <property type="entry name" value="Aldolase_TIM"/>
</dbReference>
<dbReference type="Proteomes" id="UP001519307">
    <property type="component" value="Unassembled WGS sequence"/>
</dbReference>
<dbReference type="Pfam" id="PF08666">
    <property type="entry name" value="SAF"/>
    <property type="match status" value="1"/>
</dbReference>
<dbReference type="Pfam" id="PF03102">
    <property type="entry name" value="NeuB"/>
    <property type="match status" value="1"/>
</dbReference>
<dbReference type="InterPro" id="IPR006190">
    <property type="entry name" value="SAF_AFP_Neu5Ac"/>
</dbReference>
<keyword evidence="3" id="KW-1185">Reference proteome</keyword>
<dbReference type="PROSITE" id="PS50844">
    <property type="entry name" value="AFP_LIKE"/>
    <property type="match status" value="1"/>
</dbReference>
<comment type="caution">
    <text evidence="2">The sequence shown here is derived from an EMBL/GenBank/DDBJ whole genome shotgun (WGS) entry which is preliminary data.</text>
</comment>
<dbReference type="InterPro" id="IPR051690">
    <property type="entry name" value="PseI-like"/>
</dbReference>
<sequence>MDKNIRIKNFEINKSIKTFIVAEISGNHNGNFDNAVKLIKEAKKAGADAVKLQTYTADTITIDCDNEYFQIKQGTLWDGRTLHDLYKEAYTPWEWQPKLKKIAEEEGLVCFSSPFDKTAVDFLENMNVPAYKVASFEITDIPLIEYIASKGKPVILATGIATLSDIEEAVNACKRMGNNQIAILKCTSAYPAPLEDVNLRTIPNLSKTFNVIAGLSDHTLGISVPIAAVALGAKIVEKHFTLCRADGGPDAAFSLEPDELKVMVKSIRETEKALGQVSYELTEKMKKSREFSRSLFVVKDVKTGETFTQDNIRSIRPGFGMHTKYYKDILGKCAKSDIIKGTPMTWNLIR</sequence>
<evidence type="ECO:0000313" key="2">
    <source>
        <dbReference type="EMBL" id="MBP2033797.1"/>
    </source>
</evidence>
<dbReference type="InterPro" id="IPR013132">
    <property type="entry name" value="PseI/NeuA/B-like_N"/>
</dbReference>
<name>A0ABS4KUT8_9CLOT</name>
<accession>A0ABS4KUT8</accession>
<dbReference type="PANTHER" id="PTHR42966:SF2">
    <property type="entry name" value="PSEUDAMINIC ACID SYNTHASE"/>
    <property type="match status" value="1"/>
</dbReference>
<reference evidence="2 3" key="1">
    <citation type="submission" date="2021-03" db="EMBL/GenBank/DDBJ databases">
        <title>Genomic Encyclopedia of Type Strains, Phase IV (KMG-IV): sequencing the most valuable type-strain genomes for metagenomic binning, comparative biology and taxonomic classification.</title>
        <authorList>
            <person name="Goeker M."/>
        </authorList>
    </citation>
    <scope>NUCLEOTIDE SEQUENCE [LARGE SCALE GENOMIC DNA]</scope>
    <source>
        <strain evidence="2 3">DSM 28783</strain>
    </source>
</reference>
<dbReference type="Gene3D" id="3.20.20.70">
    <property type="entry name" value="Aldolase class I"/>
    <property type="match status" value="1"/>
</dbReference>
<evidence type="ECO:0000259" key="1">
    <source>
        <dbReference type="PROSITE" id="PS50844"/>
    </source>
</evidence>
<gene>
    <name evidence="2" type="ORF">J2Z42_002504</name>
</gene>
<dbReference type="PANTHER" id="PTHR42966">
    <property type="entry name" value="N-ACETYLNEURAMINATE SYNTHASE"/>
    <property type="match status" value="1"/>
</dbReference>
<feature type="domain" description="AFP-like" evidence="1">
    <location>
        <begin position="294"/>
        <end position="350"/>
    </location>
</feature>
<dbReference type="InterPro" id="IPR013974">
    <property type="entry name" value="SAF"/>
</dbReference>
<dbReference type="EC" id="2.5.1.97" evidence="2"/>
<proteinExistence type="predicted"/>
<dbReference type="NCBIfam" id="TIGR03586">
    <property type="entry name" value="PseI"/>
    <property type="match status" value="1"/>
</dbReference>
<evidence type="ECO:0000313" key="3">
    <source>
        <dbReference type="Proteomes" id="UP001519307"/>
    </source>
</evidence>
<keyword evidence="2" id="KW-0808">Transferase</keyword>
<dbReference type="RefSeq" id="WP_209703051.1">
    <property type="nucleotide sequence ID" value="NZ_JAGGLM010000022.1"/>
</dbReference>
<dbReference type="CDD" id="cd11615">
    <property type="entry name" value="SAF_NeuB_like"/>
    <property type="match status" value="1"/>
</dbReference>
<protein>
    <submittedName>
        <fullName evidence="2">Pseudaminic acid synthase</fullName>
        <ecNumber evidence="2">2.5.1.97</ecNumber>
    </submittedName>
</protein>
<dbReference type="EMBL" id="JAGGLM010000022">
    <property type="protein sequence ID" value="MBP2033797.1"/>
    <property type="molecule type" value="Genomic_DNA"/>
</dbReference>
<dbReference type="SUPFAM" id="SSF51269">
    <property type="entry name" value="AFP III-like domain"/>
    <property type="match status" value="1"/>
</dbReference>
<dbReference type="InterPro" id="IPR057736">
    <property type="entry name" value="SAF_PseI/NeuA/NeuB"/>
</dbReference>
<dbReference type="SMART" id="SM00858">
    <property type="entry name" value="SAF"/>
    <property type="match status" value="1"/>
</dbReference>
<dbReference type="SUPFAM" id="SSF51569">
    <property type="entry name" value="Aldolase"/>
    <property type="match status" value="1"/>
</dbReference>
<dbReference type="InterPro" id="IPR036732">
    <property type="entry name" value="AFP_Neu5c_C_sf"/>
</dbReference>
<dbReference type="InterPro" id="IPR020030">
    <property type="entry name" value="Pseudaminic_synth_PseI"/>
</dbReference>
<dbReference type="GO" id="GO:0016740">
    <property type="term" value="F:transferase activity"/>
    <property type="evidence" value="ECO:0007669"/>
    <property type="project" value="UniProtKB-KW"/>
</dbReference>
<dbReference type="Gene3D" id="3.90.1210.10">
    <property type="entry name" value="Antifreeze-like/N-acetylneuraminic acid synthase C-terminal domain"/>
    <property type="match status" value="1"/>
</dbReference>
<organism evidence="2 3">
    <name type="scientific">Clostridium algifaecis</name>
    <dbReference type="NCBI Taxonomy" id="1472040"/>
    <lineage>
        <taxon>Bacteria</taxon>
        <taxon>Bacillati</taxon>
        <taxon>Bacillota</taxon>
        <taxon>Clostridia</taxon>
        <taxon>Eubacteriales</taxon>
        <taxon>Clostridiaceae</taxon>
        <taxon>Clostridium</taxon>
    </lineage>
</organism>